<accession>A0A7C8IJP2</accession>
<name>A0A7C8IJP2_9PEZI</name>
<dbReference type="PANTHER" id="PTHR45995">
    <property type="match status" value="1"/>
</dbReference>
<dbReference type="GO" id="GO:0006364">
    <property type="term" value="P:rRNA processing"/>
    <property type="evidence" value="ECO:0007669"/>
    <property type="project" value="InterPro"/>
</dbReference>
<gene>
    <name evidence="9" type="ORF">GQX73_g8382</name>
</gene>
<dbReference type="SUPFAM" id="SSF54534">
    <property type="entry name" value="FKBP-like"/>
    <property type="match status" value="1"/>
</dbReference>
<dbReference type="InParanoid" id="A0A7C8IJP2"/>
<evidence type="ECO:0000256" key="5">
    <source>
        <dbReference type="PROSITE-ProRule" id="PRU00278"/>
    </source>
</evidence>
<protein>
    <recommendedName>
        <fullName evidence="6">Peptidyl-prolyl cis-trans isomerase</fullName>
        <ecNumber evidence="6">5.2.1.8</ecNumber>
    </recommendedName>
</protein>
<reference evidence="9 10" key="1">
    <citation type="submission" date="2019-12" db="EMBL/GenBank/DDBJ databases">
        <title>Draft genome sequence of the ascomycete Xylaria multiplex DSM 110363.</title>
        <authorList>
            <person name="Buettner E."/>
            <person name="Kellner H."/>
        </authorList>
    </citation>
    <scope>NUCLEOTIDE SEQUENCE [LARGE SCALE GENOMIC DNA]</scope>
    <source>
        <strain evidence="9 10">DSM 110363</strain>
    </source>
</reference>
<keyword evidence="10" id="KW-1185">Reference proteome</keyword>
<evidence type="ECO:0000313" key="10">
    <source>
        <dbReference type="Proteomes" id="UP000481858"/>
    </source>
</evidence>
<dbReference type="InterPro" id="IPR043323">
    <property type="entry name" value="PIN4"/>
</dbReference>
<dbReference type="OrthoDB" id="1911748at2759"/>
<comment type="caution">
    <text evidence="9">The sequence shown here is derived from an EMBL/GenBank/DDBJ whole genome shotgun (WGS) entry which is preliminary data.</text>
</comment>
<evidence type="ECO:0000256" key="7">
    <source>
        <dbReference type="SAM" id="MobiDB-lite"/>
    </source>
</evidence>
<dbReference type="PROSITE" id="PS50198">
    <property type="entry name" value="PPIC_PPIASE_2"/>
    <property type="match status" value="1"/>
</dbReference>
<evidence type="ECO:0000256" key="4">
    <source>
        <dbReference type="ARBA" id="ARBA00023235"/>
    </source>
</evidence>
<dbReference type="Proteomes" id="UP000481858">
    <property type="component" value="Unassembled WGS sequence"/>
</dbReference>
<evidence type="ECO:0000256" key="6">
    <source>
        <dbReference type="RuleBase" id="RU363014"/>
    </source>
</evidence>
<dbReference type="Gene3D" id="3.10.50.40">
    <property type="match status" value="1"/>
</dbReference>
<feature type="compositionally biased region" description="Basic and acidic residues" evidence="7">
    <location>
        <begin position="48"/>
        <end position="66"/>
    </location>
</feature>
<dbReference type="EC" id="5.2.1.8" evidence="6"/>
<dbReference type="InterPro" id="IPR000297">
    <property type="entry name" value="PPIase_PpiC"/>
</dbReference>
<comment type="similarity">
    <text evidence="2">Belongs to the PpiC/parvulin rotamase family. PIN4 subfamily.</text>
</comment>
<feature type="compositionally biased region" description="Basic and acidic residues" evidence="7">
    <location>
        <begin position="11"/>
        <end position="27"/>
    </location>
</feature>
<proteinExistence type="inferred from homology"/>
<evidence type="ECO:0000256" key="2">
    <source>
        <dbReference type="ARBA" id="ARBA00010242"/>
    </source>
</evidence>
<keyword evidence="3 5" id="KW-0697">Rotamase</keyword>
<evidence type="ECO:0000259" key="8">
    <source>
        <dbReference type="PROSITE" id="PS50198"/>
    </source>
</evidence>
<comment type="catalytic activity">
    <reaction evidence="1 6">
        <text>[protein]-peptidylproline (omega=180) = [protein]-peptidylproline (omega=0)</text>
        <dbReference type="Rhea" id="RHEA:16237"/>
        <dbReference type="Rhea" id="RHEA-COMP:10747"/>
        <dbReference type="Rhea" id="RHEA-COMP:10748"/>
        <dbReference type="ChEBI" id="CHEBI:83833"/>
        <dbReference type="ChEBI" id="CHEBI:83834"/>
        <dbReference type="EC" id="5.2.1.8"/>
    </reaction>
</comment>
<organism evidence="9 10">
    <name type="scientific">Xylaria multiplex</name>
    <dbReference type="NCBI Taxonomy" id="323545"/>
    <lineage>
        <taxon>Eukaryota</taxon>
        <taxon>Fungi</taxon>
        <taxon>Dikarya</taxon>
        <taxon>Ascomycota</taxon>
        <taxon>Pezizomycotina</taxon>
        <taxon>Sordariomycetes</taxon>
        <taxon>Xylariomycetidae</taxon>
        <taxon>Xylariales</taxon>
        <taxon>Xylariaceae</taxon>
        <taxon>Xylaria</taxon>
    </lineage>
</organism>
<keyword evidence="4 5" id="KW-0413">Isomerase</keyword>
<dbReference type="GO" id="GO:0003755">
    <property type="term" value="F:peptidyl-prolyl cis-trans isomerase activity"/>
    <property type="evidence" value="ECO:0007669"/>
    <property type="project" value="UniProtKB-UniRule"/>
</dbReference>
<evidence type="ECO:0000256" key="3">
    <source>
        <dbReference type="ARBA" id="ARBA00023110"/>
    </source>
</evidence>
<dbReference type="AlphaFoldDB" id="A0A7C8IJP2"/>
<feature type="compositionally biased region" description="Low complexity" evidence="7">
    <location>
        <begin position="1"/>
        <end position="10"/>
    </location>
</feature>
<feature type="region of interest" description="Disordered" evidence="7">
    <location>
        <begin position="1"/>
        <end position="85"/>
    </location>
</feature>
<evidence type="ECO:0000313" key="9">
    <source>
        <dbReference type="EMBL" id="KAF2965180.1"/>
    </source>
</evidence>
<dbReference type="GO" id="GO:0003677">
    <property type="term" value="F:DNA binding"/>
    <property type="evidence" value="ECO:0007669"/>
    <property type="project" value="InterPro"/>
</dbReference>
<dbReference type="InterPro" id="IPR046357">
    <property type="entry name" value="PPIase_dom_sf"/>
</dbReference>
<sequence>MGGKKNNSSKPKGDSKSGGDGDKEKGGGKMKGGQKIEVRHILCKKHSRKEEALAEIQRLTRGDPKEGNPASEPEPVGKMDPKTKAKAPTHAIFVHVAKQFSEDKANQAYNVLGGSLGQQTKGSLHPDFEKVAYSLQPTENGIVHIGEAKTDWGYHLIVVDKRL</sequence>
<dbReference type="Pfam" id="PF00639">
    <property type="entry name" value="Rotamase"/>
    <property type="match status" value="1"/>
</dbReference>
<evidence type="ECO:0000256" key="1">
    <source>
        <dbReference type="ARBA" id="ARBA00000971"/>
    </source>
</evidence>
<dbReference type="EMBL" id="WUBL01000123">
    <property type="protein sequence ID" value="KAF2965180.1"/>
    <property type="molecule type" value="Genomic_DNA"/>
</dbReference>
<feature type="domain" description="PpiC" evidence="8">
    <location>
        <begin position="33"/>
        <end position="161"/>
    </location>
</feature>